<name>A0A1F5N100_9BACT</name>
<evidence type="ECO:0000313" key="2">
    <source>
        <dbReference type="EMBL" id="OGE71294.1"/>
    </source>
</evidence>
<dbReference type="AlphaFoldDB" id="A0A1F5N100"/>
<dbReference type="InterPro" id="IPR051319">
    <property type="entry name" value="Oligoribo/pAp-PDE_c-di-AMP_PDE"/>
</dbReference>
<dbReference type="Proteomes" id="UP000177135">
    <property type="component" value="Unassembled WGS sequence"/>
</dbReference>
<accession>A0A1F5N100</accession>
<dbReference type="InterPro" id="IPR038763">
    <property type="entry name" value="DHH_sf"/>
</dbReference>
<feature type="region of interest" description="Disordered" evidence="1">
    <location>
        <begin position="303"/>
        <end position="322"/>
    </location>
</feature>
<sequence length="348" mass="36138">MKYDGQLLEAGRILPTATSILIALPPSAGIDELASGLALYLALEQAGKKVAIATDGVIKVGHSHLFGIGQVQNKIPSGTGGNFTITLGGVVAPDKTVPSLQSLDWAPSGAEQKDLKLTFYVNAGQKFEPTFVTPAYDSSGFDLIFVIGTGNLANLGSIYSSNTQAFNGAHILNIDNKEGNEQFGASNAVDTSASSLSEILAQVLPGLQLPFEGDIATNLLAGIFEATCNLQSEKVTADTYGVVANLLKVGGQRPNIVSTLVRPVQPEVPTGQSQGLPPDPASEASAKGGFDLSKIFNAPQDSFPMPPVISDTSSMPSAEEAPVGEVAITTPEDDWLTPKIFKGKTGLG</sequence>
<evidence type="ECO:0000313" key="3">
    <source>
        <dbReference type="Proteomes" id="UP000177135"/>
    </source>
</evidence>
<organism evidence="2 3">
    <name type="scientific">Candidatus Daviesbacteria bacterium RIFOXYD1_FULL_41_10</name>
    <dbReference type="NCBI Taxonomy" id="1797801"/>
    <lineage>
        <taxon>Bacteria</taxon>
        <taxon>Candidatus Daviesiibacteriota</taxon>
    </lineage>
</organism>
<feature type="region of interest" description="Disordered" evidence="1">
    <location>
        <begin position="266"/>
        <end position="287"/>
    </location>
</feature>
<evidence type="ECO:0000256" key="1">
    <source>
        <dbReference type="SAM" id="MobiDB-lite"/>
    </source>
</evidence>
<dbReference type="SUPFAM" id="SSF64182">
    <property type="entry name" value="DHH phosphoesterases"/>
    <property type="match status" value="1"/>
</dbReference>
<proteinExistence type="predicted"/>
<dbReference type="PANTHER" id="PTHR47618:SF1">
    <property type="entry name" value="BIFUNCTIONAL OLIGORIBONUCLEASE AND PAP PHOSPHATASE NRNA"/>
    <property type="match status" value="1"/>
</dbReference>
<protein>
    <submittedName>
        <fullName evidence="2">Uncharacterized protein</fullName>
    </submittedName>
</protein>
<gene>
    <name evidence="2" type="ORF">A2617_04515</name>
</gene>
<reference evidence="2 3" key="1">
    <citation type="journal article" date="2016" name="Nat. Commun.">
        <title>Thousands of microbial genomes shed light on interconnected biogeochemical processes in an aquifer system.</title>
        <authorList>
            <person name="Anantharaman K."/>
            <person name="Brown C.T."/>
            <person name="Hug L.A."/>
            <person name="Sharon I."/>
            <person name="Castelle C.J."/>
            <person name="Probst A.J."/>
            <person name="Thomas B.C."/>
            <person name="Singh A."/>
            <person name="Wilkins M.J."/>
            <person name="Karaoz U."/>
            <person name="Brodie E.L."/>
            <person name="Williams K.H."/>
            <person name="Hubbard S.S."/>
            <person name="Banfield J.F."/>
        </authorList>
    </citation>
    <scope>NUCLEOTIDE SEQUENCE [LARGE SCALE GENOMIC DNA]</scope>
</reference>
<comment type="caution">
    <text evidence="2">The sequence shown here is derived from an EMBL/GenBank/DDBJ whole genome shotgun (WGS) entry which is preliminary data.</text>
</comment>
<dbReference type="EMBL" id="MFEC01000013">
    <property type="protein sequence ID" value="OGE71294.1"/>
    <property type="molecule type" value="Genomic_DNA"/>
</dbReference>
<dbReference type="Gene3D" id="3.90.1640.10">
    <property type="entry name" value="inorganic pyrophosphatase (n-terminal core)"/>
    <property type="match status" value="1"/>
</dbReference>
<dbReference type="PANTHER" id="PTHR47618">
    <property type="entry name" value="BIFUNCTIONAL OLIGORIBONUCLEASE AND PAP PHOSPHATASE NRNA"/>
    <property type="match status" value="1"/>
</dbReference>